<dbReference type="AlphaFoldDB" id="A0A6J4R9W4"/>
<dbReference type="EMBL" id="CADCVJ010000058">
    <property type="protein sequence ID" value="CAA9467032.1"/>
    <property type="molecule type" value="Genomic_DNA"/>
</dbReference>
<name>A0A6J4R9W4_9ACTN</name>
<evidence type="ECO:0008006" key="2">
    <source>
        <dbReference type="Google" id="ProtNLM"/>
    </source>
</evidence>
<evidence type="ECO:0000313" key="1">
    <source>
        <dbReference type="EMBL" id="CAA9467032.1"/>
    </source>
</evidence>
<organism evidence="1">
    <name type="scientific">uncultured Solirubrobacteraceae bacterium</name>
    <dbReference type="NCBI Taxonomy" id="1162706"/>
    <lineage>
        <taxon>Bacteria</taxon>
        <taxon>Bacillati</taxon>
        <taxon>Actinomycetota</taxon>
        <taxon>Thermoleophilia</taxon>
        <taxon>Solirubrobacterales</taxon>
        <taxon>Solirubrobacteraceae</taxon>
        <taxon>environmental samples</taxon>
    </lineage>
</organism>
<dbReference type="Gene3D" id="3.30.530.20">
    <property type="match status" value="1"/>
</dbReference>
<sequence>MARTTVHIARPPGDVFAFMTDPAKLPAWQDAEEVQQLTEGPVRAGTRFREVHKAMGRRRSELTEVVECDPGRLFHIRVIEGPPIDGRWELEPTPDGGTRLTLIPMAHLPGPARIADRAVEGMTALVFRRFHRRLKRALEQGGV</sequence>
<proteinExistence type="predicted"/>
<dbReference type="Pfam" id="PF10604">
    <property type="entry name" value="Polyketide_cyc2"/>
    <property type="match status" value="1"/>
</dbReference>
<protein>
    <recommendedName>
        <fullName evidence="2">SRPBCC family protein</fullName>
    </recommendedName>
</protein>
<dbReference type="InterPro" id="IPR019587">
    <property type="entry name" value="Polyketide_cyclase/dehydratase"/>
</dbReference>
<dbReference type="InterPro" id="IPR023393">
    <property type="entry name" value="START-like_dom_sf"/>
</dbReference>
<gene>
    <name evidence="1" type="ORF">AVDCRST_MAG38-970</name>
</gene>
<accession>A0A6J4R9W4</accession>
<dbReference type="SUPFAM" id="SSF55961">
    <property type="entry name" value="Bet v1-like"/>
    <property type="match status" value="1"/>
</dbReference>
<reference evidence="1" key="1">
    <citation type="submission" date="2020-02" db="EMBL/GenBank/DDBJ databases">
        <authorList>
            <person name="Meier V. D."/>
        </authorList>
    </citation>
    <scope>NUCLEOTIDE SEQUENCE</scope>
    <source>
        <strain evidence="1">AVDCRST_MAG38</strain>
    </source>
</reference>